<name>A0A9Q1APP3_9SAUR</name>
<dbReference type="AlphaFoldDB" id="A0A9Q1APP3"/>
<accession>A0A9Q1APP3</accession>
<feature type="domain" description="Myb/SANT-like DNA-binding" evidence="2">
    <location>
        <begin position="25"/>
        <end position="118"/>
    </location>
</feature>
<sequence>MEGEDSPDHSPGGGRSGKGKRGVIWGASKTAALINIWGQAERKYALSSRKRNYEIYERIASELGKSGYKRTGEECRSKTKLLRKLYKAAARQDDDTPTTTPGAAARSKFPWMEEMDQIFRPEASSIPPLRTTGSEAATGQDTQTTDGGEASFSGQSAPAHPSGKQQDRGRTADVRETCNPEATLDQATRDMIRKRKQRATAAAQLDRTLTGFVDWVKQDSRRKEKLLSEVYAEQKHFHHEVISNMRIASSCLQQLTEYMTAALGQTLMRVVSAPSPFLVICQ</sequence>
<dbReference type="OrthoDB" id="9050360at2759"/>
<evidence type="ECO:0000313" key="3">
    <source>
        <dbReference type="EMBL" id="KAJ7300499.1"/>
    </source>
</evidence>
<reference evidence="3" key="1">
    <citation type="journal article" date="2023" name="DNA Res.">
        <title>Chromosome-level genome assembly of Phrynocephalus forsythii using third-generation DNA sequencing and Hi-C analysis.</title>
        <authorList>
            <person name="Qi Y."/>
            <person name="Zhao W."/>
            <person name="Zhao Y."/>
            <person name="Niu C."/>
            <person name="Cao S."/>
            <person name="Zhang Y."/>
        </authorList>
    </citation>
    <scope>NUCLEOTIDE SEQUENCE</scope>
    <source>
        <tissue evidence="3">Muscle</tissue>
    </source>
</reference>
<organism evidence="3 4">
    <name type="scientific">Phrynocephalus forsythii</name>
    <dbReference type="NCBI Taxonomy" id="171643"/>
    <lineage>
        <taxon>Eukaryota</taxon>
        <taxon>Metazoa</taxon>
        <taxon>Chordata</taxon>
        <taxon>Craniata</taxon>
        <taxon>Vertebrata</taxon>
        <taxon>Euteleostomi</taxon>
        <taxon>Lepidosauria</taxon>
        <taxon>Squamata</taxon>
        <taxon>Bifurcata</taxon>
        <taxon>Unidentata</taxon>
        <taxon>Episquamata</taxon>
        <taxon>Toxicofera</taxon>
        <taxon>Iguania</taxon>
        <taxon>Acrodonta</taxon>
        <taxon>Agamidae</taxon>
        <taxon>Agaminae</taxon>
        <taxon>Phrynocephalus</taxon>
    </lineage>
</organism>
<feature type="region of interest" description="Disordered" evidence="1">
    <location>
        <begin position="89"/>
        <end position="176"/>
    </location>
</feature>
<evidence type="ECO:0000256" key="1">
    <source>
        <dbReference type="SAM" id="MobiDB-lite"/>
    </source>
</evidence>
<evidence type="ECO:0000259" key="2">
    <source>
        <dbReference type="Pfam" id="PF13837"/>
    </source>
</evidence>
<dbReference type="PANTHER" id="PTHR47595">
    <property type="entry name" value="HEAT SHOCK 70 KDA PROTEIN 14"/>
    <property type="match status" value="1"/>
</dbReference>
<protein>
    <recommendedName>
        <fullName evidence="2">Myb/SANT-like DNA-binding domain-containing protein</fullName>
    </recommendedName>
</protein>
<dbReference type="Pfam" id="PF13837">
    <property type="entry name" value="Myb_DNA-bind_4"/>
    <property type="match status" value="1"/>
</dbReference>
<dbReference type="PANTHER" id="PTHR47595:SF1">
    <property type="entry name" value="MYB_SANT-LIKE DNA-BINDING DOMAIN-CONTAINING PROTEIN"/>
    <property type="match status" value="1"/>
</dbReference>
<evidence type="ECO:0000313" key="4">
    <source>
        <dbReference type="Proteomes" id="UP001142489"/>
    </source>
</evidence>
<gene>
    <name evidence="3" type="ORF">JRQ81_000030</name>
</gene>
<feature type="compositionally biased region" description="Basic and acidic residues" evidence="1">
    <location>
        <begin position="165"/>
        <end position="176"/>
    </location>
</feature>
<feature type="region of interest" description="Disordered" evidence="1">
    <location>
        <begin position="1"/>
        <end position="22"/>
    </location>
</feature>
<comment type="caution">
    <text evidence="3">The sequence shown here is derived from an EMBL/GenBank/DDBJ whole genome shotgun (WGS) entry which is preliminary data.</text>
</comment>
<dbReference type="Gene3D" id="1.10.10.60">
    <property type="entry name" value="Homeodomain-like"/>
    <property type="match status" value="1"/>
</dbReference>
<dbReference type="EMBL" id="JAPFRF010000396">
    <property type="protein sequence ID" value="KAJ7300499.1"/>
    <property type="molecule type" value="Genomic_DNA"/>
</dbReference>
<dbReference type="InterPro" id="IPR044822">
    <property type="entry name" value="Myb_DNA-bind_4"/>
</dbReference>
<dbReference type="Proteomes" id="UP001142489">
    <property type="component" value="Unassembled WGS sequence"/>
</dbReference>
<keyword evidence="4" id="KW-1185">Reference proteome</keyword>
<feature type="compositionally biased region" description="Low complexity" evidence="1">
    <location>
        <begin position="97"/>
        <end position="106"/>
    </location>
</feature>
<feature type="compositionally biased region" description="Low complexity" evidence="1">
    <location>
        <begin position="135"/>
        <end position="150"/>
    </location>
</feature>
<proteinExistence type="predicted"/>